<accession>A0A4Z1GSU5</accession>
<dbReference type="Proteomes" id="UP000297814">
    <property type="component" value="Unassembled WGS sequence"/>
</dbReference>
<dbReference type="AlphaFoldDB" id="A0A4Z1GSU5"/>
<protein>
    <recommendedName>
        <fullName evidence="3">SNF2 N-terminal domain-containing protein</fullName>
    </recommendedName>
</protein>
<dbReference type="GO" id="GO:0005524">
    <property type="term" value="F:ATP binding"/>
    <property type="evidence" value="ECO:0007669"/>
    <property type="project" value="InterPro"/>
</dbReference>
<gene>
    <name evidence="4" type="ORF">BHYA_0074g00310</name>
</gene>
<dbReference type="InterPro" id="IPR027417">
    <property type="entry name" value="P-loop_NTPase"/>
</dbReference>
<feature type="domain" description="SNF2 N-terminal" evidence="3">
    <location>
        <begin position="143"/>
        <end position="203"/>
    </location>
</feature>
<reference evidence="4 5" key="1">
    <citation type="submission" date="2017-12" db="EMBL/GenBank/DDBJ databases">
        <title>Comparative genomics of Botrytis spp.</title>
        <authorList>
            <person name="Valero-Jimenez C.A."/>
            <person name="Tapia P."/>
            <person name="Veloso J."/>
            <person name="Silva-Moreno E."/>
            <person name="Staats M."/>
            <person name="Valdes J.H."/>
            <person name="Van Kan J.A.L."/>
        </authorList>
    </citation>
    <scope>NUCLEOTIDE SEQUENCE [LARGE SCALE GENOMIC DNA]</scope>
    <source>
        <strain evidence="4 5">Bh0001</strain>
    </source>
</reference>
<keyword evidence="2" id="KW-0067">ATP-binding</keyword>
<evidence type="ECO:0000313" key="4">
    <source>
        <dbReference type="EMBL" id="TGO38482.1"/>
    </source>
</evidence>
<dbReference type="Pfam" id="PF00176">
    <property type="entry name" value="SNF2-rel_dom"/>
    <property type="match status" value="1"/>
</dbReference>
<sequence>MRLWEKIKDLLRHIARSLERIPKPIENQSNTENTESLGGNTVGTSIAAALAPVTLFEKNRMAQQKGFFNNHADKAPALEEACRQLDIEKSEVPCVGISSPPASCGREDSYLEQGKSQELETLRVSYFVTNFEWLRAKHKEGFNTVIIIDEAHTIKDENTGKYGVLSNLATRNFILLTGTLVMNWDIDIAAMLSLFRPNSLCEDMQCDRKTN</sequence>
<evidence type="ECO:0000313" key="5">
    <source>
        <dbReference type="Proteomes" id="UP000297814"/>
    </source>
</evidence>
<comment type="caution">
    <text evidence="4">The sequence shown here is derived from an EMBL/GenBank/DDBJ whole genome shotgun (WGS) entry which is preliminary data.</text>
</comment>
<name>A0A4Z1GSU5_9HELO</name>
<dbReference type="Gene3D" id="3.40.50.10810">
    <property type="entry name" value="Tandem AAA-ATPase domain"/>
    <property type="match status" value="1"/>
</dbReference>
<dbReference type="EMBL" id="PQXK01000074">
    <property type="protein sequence ID" value="TGO38482.1"/>
    <property type="molecule type" value="Genomic_DNA"/>
</dbReference>
<evidence type="ECO:0000256" key="2">
    <source>
        <dbReference type="ARBA" id="ARBA00022840"/>
    </source>
</evidence>
<proteinExistence type="predicted"/>
<evidence type="ECO:0000259" key="3">
    <source>
        <dbReference type="Pfam" id="PF00176"/>
    </source>
</evidence>
<dbReference type="InterPro" id="IPR038718">
    <property type="entry name" value="SNF2-like_sf"/>
</dbReference>
<dbReference type="SUPFAM" id="SSF52540">
    <property type="entry name" value="P-loop containing nucleoside triphosphate hydrolases"/>
    <property type="match status" value="1"/>
</dbReference>
<keyword evidence="1" id="KW-0547">Nucleotide-binding</keyword>
<organism evidence="4 5">
    <name type="scientific">Botrytis hyacinthi</name>
    <dbReference type="NCBI Taxonomy" id="278943"/>
    <lineage>
        <taxon>Eukaryota</taxon>
        <taxon>Fungi</taxon>
        <taxon>Dikarya</taxon>
        <taxon>Ascomycota</taxon>
        <taxon>Pezizomycotina</taxon>
        <taxon>Leotiomycetes</taxon>
        <taxon>Helotiales</taxon>
        <taxon>Sclerotiniaceae</taxon>
        <taxon>Botrytis</taxon>
    </lineage>
</organism>
<keyword evidence="5" id="KW-1185">Reference proteome</keyword>
<evidence type="ECO:0000256" key="1">
    <source>
        <dbReference type="ARBA" id="ARBA00022741"/>
    </source>
</evidence>
<dbReference type="InterPro" id="IPR000330">
    <property type="entry name" value="SNF2_N"/>
</dbReference>